<dbReference type="Pfam" id="PF08240">
    <property type="entry name" value="ADH_N"/>
    <property type="match status" value="1"/>
</dbReference>
<evidence type="ECO:0000256" key="4">
    <source>
        <dbReference type="ARBA" id="ARBA00022833"/>
    </source>
</evidence>
<keyword evidence="3 7" id="KW-0479">Metal-binding</keyword>
<dbReference type="Gene3D" id="3.90.180.10">
    <property type="entry name" value="Medium-chain alcohol dehydrogenases, catalytic domain"/>
    <property type="match status" value="1"/>
</dbReference>
<protein>
    <submittedName>
        <fullName evidence="9">Alcohol dehydrogenase GroES-like protein</fullName>
    </submittedName>
</protein>
<dbReference type="AlphaFoldDB" id="H8GRP3"/>
<dbReference type="KEGG" id="dgo:DGo_CA1163"/>
<gene>
    <name evidence="9" type="primary">adh</name>
    <name evidence="9" type="ordered locus">DGo_CA1163</name>
</gene>
<evidence type="ECO:0000313" key="10">
    <source>
        <dbReference type="Proteomes" id="UP000007575"/>
    </source>
</evidence>
<dbReference type="SMART" id="SM00829">
    <property type="entry name" value="PKS_ER"/>
    <property type="match status" value="1"/>
</dbReference>
<dbReference type="GO" id="GO:0008270">
    <property type="term" value="F:zinc ion binding"/>
    <property type="evidence" value="ECO:0007669"/>
    <property type="project" value="InterPro"/>
</dbReference>
<dbReference type="FunFam" id="3.40.50.720:FF:000039">
    <property type="entry name" value="Alcohol dehydrogenase AdhP"/>
    <property type="match status" value="1"/>
</dbReference>
<keyword evidence="5" id="KW-0560">Oxidoreductase</keyword>
<organism evidence="9 10">
    <name type="scientific">Deinococcus gobiensis (strain DSM 21396 / JCM 16679 / CGMCC 1.7299 / I-0)</name>
    <dbReference type="NCBI Taxonomy" id="745776"/>
    <lineage>
        <taxon>Bacteria</taxon>
        <taxon>Thermotogati</taxon>
        <taxon>Deinococcota</taxon>
        <taxon>Deinococci</taxon>
        <taxon>Deinococcales</taxon>
        <taxon>Deinococcaceae</taxon>
        <taxon>Deinococcus</taxon>
    </lineage>
</organism>
<comment type="similarity">
    <text evidence="2 7">Belongs to the zinc-containing alcohol dehydrogenase family.</text>
</comment>
<evidence type="ECO:0000313" key="9">
    <source>
        <dbReference type="EMBL" id="AFD25090.1"/>
    </source>
</evidence>
<dbReference type="STRING" id="745776.DGo_CA1163"/>
<name>H8GRP3_DEIGI</name>
<dbReference type="InterPro" id="IPR013149">
    <property type="entry name" value="ADH-like_C"/>
</dbReference>
<dbReference type="SUPFAM" id="SSF51735">
    <property type="entry name" value="NAD(P)-binding Rossmann-fold domains"/>
    <property type="match status" value="1"/>
</dbReference>
<dbReference type="Pfam" id="PF00107">
    <property type="entry name" value="ADH_zinc_N"/>
    <property type="match status" value="1"/>
</dbReference>
<reference evidence="9 10" key="1">
    <citation type="journal article" date="2012" name="PLoS ONE">
        <title>Genome sequence and transcriptome analysis of the radioresistant bacterium Deinococcus gobiensis: insights into the extreme environmental adaptations.</title>
        <authorList>
            <person name="Yuan M."/>
            <person name="Chen M."/>
            <person name="Zhang W."/>
            <person name="Lu W."/>
            <person name="Wang J."/>
            <person name="Yang M."/>
            <person name="Zhao P."/>
            <person name="Tang R."/>
            <person name="Li X."/>
            <person name="Hao Y."/>
            <person name="Zhou Z."/>
            <person name="Zhan Y."/>
            <person name="Yu H."/>
            <person name="Teng C."/>
            <person name="Yan Y."/>
            <person name="Ping S."/>
            <person name="Wang Y."/>
            <person name="Lin M."/>
        </authorList>
    </citation>
    <scope>NUCLEOTIDE SEQUENCE [LARGE SCALE GENOMIC DNA]</scope>
    <source>
        <strain evidence="9 10">I-0</strain>
    </source>
</reference>
<evidence type="ECO:0000259" key="8">
    <source>
        <dbReference type="SMART" id="SM00829"/>
    </source>
</evidence>
<dbReference type="InterPro" id="IPR002328">
    <property type="entry name" value="ADH_Zn_CS"/>
</dbReference>
<dbReference type="InterPro" id="IPR011032">
    <property type="entry name" value="GroES-like_sf"/>
</dbReference>
<keyword evidence="6" id="KW-0520">NAD</keyword>
<dbReference type="PANTHER" id="PTHR42940:SF7">
    <property type="entry name" value="ALCOHOL DEHYDROGENASE-LIKE N-TERMINAL DOMAIN-CONTAINING PROTEIN"/>
    <property type="match status" value="1"/>
</dbReference>
<evidence type="ECO:0000256" key="1">
    <source>
        <dbReference type="ARBA" id="ARBA00001947"/>
    </source>
</evidence>
<keyword evidence="10" id="KW-1185">Reference proteome</keyword>
<dbReference type="GO" id="GO:0005737">
    <property type="term" value="C:cytoplasm"/>
    <property type="evidence" value="ECO:0007669"/>
    <property type="project" value="TreeGrafter"/>
</dbReference>
<evidence type="ECO:0000256" key="2">
    <source>
        <dbReference type="ARBA" id="ARBA00008072"/>
    </source>
</evidence>
<dbReference type="Gene3D" id="3.40.50.720">
    <property type="entry name" value="NAD(P)-binding Rossmann-like Domain"/>
    <property type="match status" value="1"/>
</dbReference>
<dbReference type="RefSeq" id="WP_014684573.1">
    <property type="nucleotide sequence ID" value="NC_017790.1"/>
</dbReference>
<dbReference type="InterPro" id="IPR020843">
    <property type="entry name" value="ER"/>
</dbReference>
<dbReference type="PATRIC" id="fig|745776.4.peg.1198"/>
<dbReference type="Proteomes" id="UP000007575">
    <property type="component" value="Chromosome"/>
</dbReference>
<dbReference type="PROSITE" id="PS00059">
    <property type="entry name" value="ADH_ZINC"/>
    <property type="match status" value="1"/>
</dbReference>
<feature type="domain" description="Enoyl reductase (ER)" evidence="8">
    <location>
        <begin position="14"/>
        <end position="336"/>
    </location>
</feature>
<dbReference type="OrthoDB" id="9806940at2"/>
<sequence length="338" mass="35305">MTRTMKVAAVAQPGAPLEIVEREVPRAGAGQVVVKVQACGICHSDSLTVDGTWPGIEYPRVPGHEIAGVIEEIGEGVVGWEAGQRVGVGWYGGHCGHCDRCRRGDLVLCENGMVPGVSYDGGYAEYVQVPAQTLARIPESLADVDAAPLLCAGITTFNALRNSGVRPGEVVAVLGLGGLGHLAVQYAAKLGFETVAIARGQEKGDYARELGAHHYIDSTAENVAERLTALGGAKIVLATVTSGKAMSDAFGGLAVDGKMMVLGIADSPIEINSAQAIMGRRSVQGWPSGVAADSEDTLAFSARSGVRPQIEVYPLEKAAEAYARMLSGQARFRVVLQP</sequence>
<evidence type="ECO:0000256" key="7">
    <source>
        <dbReference type="RuleBase" id="RU361277"/>
    </source>
</evidence>
<dbReference type="CDD" id="cd08296">
    <property type="entry name" value="CAD_like"/>
    <property type="match status" value="1"/>
</dbReference>
<evidence type="ECO:0000256" key="3">
    <source>
        <dbReference type="ARBA" id="ARBA00022723"/>
    </source>
</evidence>
<dbReference type="InterPro" id="IPR013154">
    <property type="entry name" value="ADH-like_N"/>
</dbReference>
<dbReference type="SUPFAM" id="SSF50129">
    <property type="entry name" value="GroES-like"/>
    <property type="match status" value="1"/>
</dbReference>
<dbReference type="InterPro" id="IPR036291">
    <property type="entry name" value="NAD(P)-bd_dom_sf"/>
</dbReference>
<evidence type="ECO:0000256" key="6">
    <source>
        <dbReference type="ARBA" id="ARBA00023027"/>
    </source>
</evidence>
<dbReference type="eggNOG" id="COG1064">
    <property type="taxonomic scope" value="Bacteria"/>
</dbReference>
<dbReference type="GO" id="GO:0004022">
    <property type="term" value="F:alcohol dehydrogenase (NAD+) activity"/>
    <property type="evidence" value="ECO:0007669"/>
    <property type="project" value="TreeGrafter"/>
</dbReference>
<keyword evidence="4 7" id="KW-0862">Zinc</keyword>
<evidence type="ECO:0000256" key="5">
    <source>
        <dbReference type="ARBA" id="ARBA00023002"/>
    </source>
</evidence>
<accession>H8GRP3</accession>
<dbReference type="PANTHER" id="PTHR42940">
    <property type="entry name" value="ALCOHOL DEHYDROGENASE 1-RELATED"/>
    <property type="match status" value="1"/>
</dbReference>
<dbReference type="EMBL" id="CP002191">
    <property type="protein sequence ID" value="AFD25090.1"/>
    <property type="molecule type" value="Genomic_DNA"/>
</dbReference>
<proteinExistence type="inferred from homology"/>
<comment type="cofactor">
    <cofactor evidence="1 7">
        <name>Zn(2+)</name>
        <dbReference type="ChEBI" id="CHEBI:29105"/>
    </cofactor>
</comment>
<dbReference type="HOGENOM" id="CLU_026673_20_1_0"/>